<dbReference type="EMBL" id="GISG01184052">
    <property type="protein sequence ID" value="MBA4654575.1"/>
    <property type="molecule type" value="Transcribed_RNA"/>
</dbReference>
<dbReference type="EMBL" id="GISG01184053">
    <property type="protein sequence ID" value="MBA4654576.1"/>
    <property type="molecule type" value="Transcribed_RNA"/>
</dbReference>
<name>A0A7C9A140_OPUST</name>
<protein>
    <submittedName>
        <fullName evidence="2">Uncharacterized protein</fullName>
    </submittedName>
</protein>
<dbReference type="AlphaFoldDB" id="A0A7C9A140"/>
<keyword evidence="1" id="KW-0812">Transmembrane</keyword>
<evidence type="ECO:0000313" key="2">
    <source>
        <dbReference type="EMBL" id="MBA4654575.1"/>
    </source>
</evidence>
<evidence type="ECO:0000256" key="1">
    <source>
        <dbReference type="SAM" id="Phobius"/>
    </source>
</evidence>
<proteinExistence type="predicted"/>
<accession>A0A7C9A140</accession>
<organism evidence="2">
    <name type="scientific">Opuntia streptacantha</name>
    <name type="common">Prickly pear cactus</name>
    <name type="synonym">Opuntia cardona</name>
    <dbReference type="NCBI Taxonomy" id="393608"/>
    <lineage>
        <taxon>Eukaryota</taxon>
        <taxon>Viridiplantae</taxon>
        <taxon>Streptophyta</taxon>
        <taxon>Embryophyta</taxon>
        <taxon>Tracheophyta</taxon>
        <taxon>Spermatophyta</taxon>
        <taxon>Magnoliopsida</taxon>
        <taxon>eudicotyledons</taxon>
        <taxon>Gunneridae</taxon>
        <taxon>Pentapetalae</taxon>
        <taxon>Caryophyllales</taxon>
        <taxon>Cactineae</taxon>
        <taxon>Cactaceae</taxon>
        <taxon>Opuntioideae</taxon>
        <taxon>Opuntia</taxon>
    </lineage>
</organism>
<keyword evidence="1" id="KW-1133">Transmembrane helix</keyword>
<sequence length="112" mass="12660">MVTRARARVMRSGVQSIVVVARMGHLPLVSLLSTRRCLNRLVQGRIAMRMMMQQAPLLVLVLIIPSHFAPLLPVKNHQGMQLQLHLVLLLIHQVELGLTRWARALHQVGQAR</sequence>
<keyword evidence="1" id="KW-0472">Membrane</keyword>
<reference evidence="2" key="1">
    <citation type="journal article" date="2013" name="J. Plant Res.">
        <title>Effect of fungi and light on seed germination of three Opuntia species from semiarid lands of central Mexico.</title>
        <authorList>
            <person name="Delgado-Sanchez P."/>
            <person name="Jimenez-Bremont J.F."/>
            <person name="Guerrero-Gonzalez Mde L."/>
            <person name="Flores J."/>
        </authorList>
    </citation>
    <scope>NUCLEOTIDE SEQUENCE</scope>
    <source>
        <tissue evidence="2">Cladode</tissue>
    </source>
</reference>
<feature type="transmembrane region" description="Helical" evidence="1">
    <location>
        <begin position="55"/>
        <end position="72"/>
    </location>
</feature>
<reference evidence="2" key="2">
    <citation type="submission" date="2020-07" db="EMBL/GenBank/DDBJ databases">
        <authorList>
            <person name="Vera ALvarez R."/>
            <person name="Arias-Moreno D.M."/>
            <person name="Jimenez-Jacinto V."/>
            <person name="Jimenez-Bremont J.F."/>
            <person name="Swaminathan K."/>
            <person name="Moose S.P."/>
            <person name="Guerrero-Gonzalez M.L."/>
            <person name="Marino-Ramirez L."/>
            <person name="Landsman D."/>
            <person name="Rodriguez-Kessler M."/>
            <person name="Delgado-Sanchez P."/>
        </authorList>
    </citation>
    <scope>NUCLEOTIDE SEQUENCE</scope>
    <source>
        <tissue evidence="2">Cladode</tissue>
    </source>
</reference>